<dbReference type="Proteomes" id="UP000041314">
    <property type="component" value="Unassembled WGS sequence"/>
</dbReference>
<gene>
    <name evidence="1" type="ORF">ERS008198_04772</name>
</gene>
<organism evidence="1 2">
    <name type="scientific">Salmonella enterica subsp. enterica serovar Bovismorbificans</name>
    <dbReference type="NCBI Taxonomy" id="58097"/>
    <lineage>
        <taxon>Bacteria</taxon>
        <taxon>Pseudomonadati</taxon>
        <taxon>Pseudomonadota</taxon>
        <taxon>Gammaproteobacteria</taxon>
        <taxon>Enterobacterales</taxon>
        <taxon>Enterobacteriaceae</taxon>
        <taxon>Salmonella</taxon>
    </lineage>
</organism>
<name>A0A655EJ13_SALET</name>
<accession>A0A655EJ13</accession>
<dbReference type="AlphaFoldDB" id="A0A655EJ13"/>
<protein>
    <submittedName>
        <fullName evidence="1">Uncharacterized protein</fullName>
    </submittedName>
</protein>
<dbReference type="EMBL" id="CQPA01000075">
    <property type="protein sequence ID" value="CNV24522.1"/>
    <property type="molecule type" value="Genomic_DNA"/>
</dbReference>
<reference evidence="1 2" key="1">
    <citation type="submission" date="2015-03" db="EMBL/GenBank/DDBJ databases">
        <authorList>
            <consortium name="Pathogen Informatics"/>
        </authorList>
    </citation>
    <scope>NUCLEOTIDE SEQUENCE [LARGE SCALE GENOMIC DNA]</scope>
    <source>
        <strain evidence="1 2">A1104</strain>
    </source>
</reference>
<proteinExistence type="predicted"/>
<evidence type="ECO:0000313" key="1">
    <source>
        <dbReference type="EMBL" id="CNV24522.1"/>
    </source>
</evidence>
<sequence>MPSRRVNPLNSAAEISSTAWVNTSFKVPVIKRAANGNASGQDFLPR</sequence>
<evidence type="ECO:0000313" key="2">
    <source>
        <dbReference type="Proteomes" id="UP000041314"/>
    </source>
</evidence>